<organism evidence="11 12">
    <name type="scientific">Chitinophaga nivalis</name>
    <dbReference type="NCBI Taxonomy" id="2991709"/>
    <lineage>
        <taxon>Bacteria</taxon>
        <taxon>Pseudomonadati</taxon>
        <taxon>Bacteroidota</taxon>
        <taxon>Chitinophagia</taxon>
        <taxon>Chitinophagales</taxon>
        <taxon>Chitinophagaceae</taxon>
        <taxon>Chitinophaga</taxon>
    </lineage>
</organism>
<comment type="similarity">
    <text evidence="3">Belongs to the nicotinamide ribonucleoside (NR) uptake permease (TC 4.B.1) family.</text>
</comment>
<feature type="transmembrane region" description="Helical" evidence="10">
    <location>
        <begin position="137"/>
        <end position="156"/>
    </location>
</feature>
<dbReference type="EMBL" id="JAPDNS010000002">
    <property type="protein sequence ID" value="MCW3487103.1"/>
    <property type="molecule type" value="Genomic_DNA"/>
</dbReference>
<protein>
    <recommendedName>
        <fullName evidence="4">Nicotinamide riboside transporter PnuC</fullName>
    </recommendedName>
</protein>
<evidence type="ECO:0000313" key="11">
    <source>
        <dbReference type="EMBL" id="MCW3487103.1"/>
    </source>
</evidence>
<evidence type="ECO:0000256" key="3">
    <source>
        <dbReference type="ARBA" id="ARBA00006669"/>
    </source>
</evidence>
<keyword evidence="12" id="KW-1185">Reference proteome</keyword>
<dbReference type="PANTHER" id="PTHR36122:SF2">
    <property type="entry name" value="NICOTINAMIDE RIBOSIDE TRANSPORTER PNUC"/>
    <property type="match status" value="1"/>
</dbReference>
<proteinExistence type="inferred from homology"/>
<dbReference type="Proteomes" id="UP001207742">
    <property type="component" value="Unassembled WGS sequence"/>
</dbReference>
<feature type="transmembrane region" description="Helical" evidence="10">
    <location>
        <begin position="43"/>
        <end position="62"/>
    </location>
</feature>
<keyword evidence="9 10" id="KW-0472">Membrane</keyword>
<comment type="function">
    <text evidence="1">Required for nicotinamide riboside transport across the inner membrane.</text>
</comment>
<evidence type="ECO:0000256" key="6">
    <source>
        <dbReference type="ARBA" id="ARBA00022475"/>
    </source>
</evidence>
<dbReference type="InterPro" id="IPR006419">
    <property type="entry name" value="NMN_transpt_PnuC"/>
</dbReference>
<feature type="transmembrane region" description="Helical" evidence="10">
    <location>
        <begin position="68"/>
        <end position="85"/>
    </location>
</feature>
<dbReference type="RefSeq" id="WP_264733913.1">
    <property type="nucleotide sequence ID" value="NZ_JAPDNR010000001.1"/>
</dbReference>
<reference evidence="11 12" key="1">
    <citation type="submission" date="2022-10" db="EMBL/GenBank/DDBJ databases">
        <title>Chitinophaga nivalis PC15 sp. nov., isolated from Pyeongchang county, South Korea.</title>
        <authorList>
            <person name="Trinh H.N."/>
        </authorList>
    </citation>
    <scope>NUCLEOTIDE SEQUENCE [LARGE SCALE GENOMIC DNA]</scope>
    <source>
        <strain evidence="11 12">PC14</strain>
    </source>
</reference>
<evidence type="ECO:0000256" key="9">
    <source>
        <dbReference type="ARBA" id="ARBA00023136"/>
    </source>
</evidence>
<keyword evidence="8 10" id="KW-1133">Transmembrane helix</keyword>
<feature type="transmembrane region" description="Helical" evidence="10">
    <location>
        <begin position="14"/>
        <end position="36"/>
    </location>
</feature>
<feature type="transmembrane region" description="Helical" evidence="10">
    <location>
        <begin position="105"/>
        <end position="125"/>
    </location>
</feature>
<evidence type="ECO:0000256" key="7">
    <source>
        <dbReference type="ARBA" id="ARBA00022692"/>
    </source>
</evidence>
<accession>A0ABT3ISZ7</accession>
<keyword evidence="7 10" id="KW-0812">Transmembrane</keyword>
<comment type="caution">
    <text evidence="11">The sequence shown here is derived from an EMBL/GenBank/DDBJ whole genome shotgun (WGS) entry which is preliminary data.</text>
</comment>
<feature type="transmembrane region" description="Helical" evidence="10">
    <location>
        <begin position="163"/>
        <end position="179"/>
    </location>
</feature>
<evidence type="ECO:0000256" key="1">
    <source>
        <dbReference type="ARBA" id="ARBA00002672"/>
    </source>
</evidence>
<feature type="transmembrane region" description="Helical" evidence="10">
    <location>
        <begin position="185"/>
        <end position="205"/>
    </location>
</feature>
<keyword evidence="5" id="KW-0813">Transport</keyword>
<evidence type="ECO:0000313" key="12">
    <source>
        <dbReference type="Proteomes" id="UP001207742"/>
    </source>
</evidence>
<dbReference type="Pfam" id="PF04973">
    <property type="entry name" value="NMN_transporter"/>
    <property type="match status" value="1"/>
</dbReference>
<keyword evidence="6" id="KW-1003">Cell membrane</keyword>
<comment type="subcellular location">
    <subcellularLocation>
        <location evidence="2">Cell membrane</location>
        <topology evidence="2">Multi-pass membrane protein</topology>
    </subcellularLocation>
</comment>
<evidence type="ECO:0000256" key="8">
    <source>
        <dbReference type="ARBA" id="ARBA00022989"/>
    </source>
</evidence>
<name>A0ABT3ISZ7_9BACT</name>
<evidence type="ECO:0000256" key="4">
    <source>
        <dbReference type="ARBA" id="ARBA00017522"/>
    </source>
</evidence>
<dbReference type="NCBIfam" id="TIGR01528">
    <property type="entry name" value="NMN_trans_PnuC"/>
    <property type="match status" value="1"/>
</dbReference>
<gene>
    <name evidence="11" type="primary">pnuC</name>
    <name evidence="11" type="ORF">OL497_24605</name>
</gene>
<evidence type="ECO:0000256" key="5">
    <source>
        <dbReference type="ARBA" id="ARBA00022448"/>
    </source>
</evidence>
<dbReference type="PANTHER" id="PTHR36122">
    <property type="entry name" value="NICOTINAMIDE RIBOSIDE TRANSPORTER PNUC"/>
    <property type="match status" value="1"/>
</dbReference>
<evidence type="ECO:0000256" key="2">
    <source>
        <dbReference type="ARBA" id="ARBA00004651"/>
    </source>
</evidence>
<evidence type="ECO:0000256" key="10">
    <source>
        <dbReference type="SAM" id="Phobius"/>
    </source>
</evidence>
<sequence>MTAFFSITHYFFSIGGYAVSYIEFIGTVTGLLCVWLAARDHIFTWPVGLMNVSCFFILFWQLQLYADMFLQLYFFATGVYGWIFWLRKQPEQEPVYALSRQQRWWLGIAAVILSALTGWVISQVHNWWPQTFRQPAAYPYVDSIVAVLSVIANILLAKRIWENWLLWVIVDVIATMIYVKKDVLFLGAEYFILLIIAAAGLLKWYRSYRQQWQSIQQP</sequence>